<dbReference type="SMART" id="SM00220">
    <property type="entry name" value="S_TKc"/>
    <property type="match status" value="1"/>
</dbReference>
<comment type="catalytic activity">
    <reaction evidence="8">
        <text>L-threonyl-[protein] + ATP = O-phospho-L-threonyl-[protein] + ADP + H(+)</text>
        <dbReference type="Rhea" id="RHEA:46608"/>
        <dbReference type="Rhea" id="RHEA-COMP:11060"/>
        <dbReference type="Rhea" id="RHEA-COMP:11605"/>
        <dbReference type="ChEBI" id="CHEBI:15378"/>
        <dbReference type="ChEBI" id="CHEBI:30013"/>
        <dbReference type="ChEBI" id="CHEBI:30616"/>
        <dbReference type="ChEBI" id="CHEBI:61977"/>
        <dbReference type="ChEBI" id="CHEBI:456216"/>
        <dbReference type="EC" id="2.7.11.1"/>
    </reaction>
</comment>
<comment type="similarity">
    <text evidence="1">Belongs to the protein kinase superfamily. TKL Ser/Thr protein kinase family. Pelle subfamily.</text>
</comment>
<protein>
    <recommendedName>
        <fullName evidence="2">non-specific serine/threonine protein kinase</fullName>
        <ecNumber evidence="2">2.7.11.1</ecNumber>
    </recommendedName>
</protein>
<keyword evidence="7 10" id="KW-0067">ATP-binding</keyword>
<dbReference type="OrthoDB" id="4062651at2759"/>
<evidence type="ECO:0000256" key="6">
    <source>
        <dbReference type="ARBA" id="ARBA00022777"/>
    </source>
</evidence>
<dbReference type="EC" id="2.7.11.1" evidence="2"/>
<dbReference type="AlphaFoldDB" id="A0A8J2NMD0"/>
<evidence type="ECO:0000256" key="3">
    <source>
        <dbReference type="ARBA" id="ARBA00022527"/>
    </source>
</evidence>
<evidence type="ECO:0000256" key="11">
    <source>
        <dbReference type="RuleBase" id="RU000304"/>
    </source>
</evidence>
<evidence type="ECO:0000256" key="7">
    <source>
        <dbReference type="ARBA" id="ARBA00022840"/>
    </source>
</evidence>
<evidence type="ECO:0000256" key="1">
    <source>
        <dbReference type="ARBA" id="ARBA00008718"/>
    </source>
</evidence>
<sequence length="495" mass="55127">MELRKLPPRFRTKLSQLLDIDEGWKKLMSSIPSTVNASGQKYTSEHIQLVERHGLNSRKLCGEIFLDEWSTSGTVRPTAETLYELLQQCQLYRAADYVAEEILEVPLPSRPTDGPAKRISESLITQFEPEEEEEGVFPDARVTSSSALKIIPSTQTADDGSLQRLLDQLNNYDFVNGKLINFSINTIQTATKGFSETYKVGSGSFGTVYKLELGSIPLAIKLLHPTCTVIEEQFVTEINVLSRFRHENLVSLIGYCSNGPQFCLVYEFMAGGTLMEALAAEGNMVLPWSKRLPIMFGVIKGIHCLHNSLEKTIIHRDIKSANILLSRSHQPKIGDFGLAKSFSTTGAQTSALASTIFGTSAYMAPEAFRGDISPKMDVFSYGVILLEIITGLPPYDEEREGNDIVTYLEESVENDDISPWVDTTPGDLNPDCASTLYQIALRCLAEKKRRPTSEVVLNDYHTFMLNFTHYCGGYLVCVCVRTVEEKLTSTQAILK</sequence>
<dbReference type="EMBL" id="CAJVCH010053144">
    <property type="protein sequence ID" value="CAG7718396.1"/>
    <property type="molecule type" value="Genomic_DNA"/>
</dbReference>
<evidence type="ECO:0000259" key="12">
    <source>
        <dbReference type="PROSITE" id="PS50011"/>
    </source>
</evidence>
<dbReference type="InterPro" id="IPR029397">
    <property type="entry name" value="Tube_Death"/>
</dbReference>
<dbReference type="FunFam" id="1.10.510.10:FF:000754">
    <property type="entry name" value="Interleukin-1 receptor-associated kinase"/>
    <property type="match status" value="1"/>
</dbReference>
<dbReference type="PANTHER" id="PTHR48006:SF100">
    <property type="entry name" value="LRR RECEPTOR-LIKE SERINE_THREONINE-KINASE-RELATED"/>
    <property type="match status" value="1"/>
</dbReference>
<keyword evidence="5 10" id="KW-0547">Nucleotide-binding</keyword>
<keyword evidence="6" id="KW-0418">Kinase</keyword>
<dbReference type="PROSITE" id="PS00107">
    <property type="entry name" value="PROTEIN_KINASE_ATP"/>
    <property type="match status" value="1"/>
</dbReference>
<gene>
    <name evidence="13" type="ORF">AFUS01_LOCUS7788</name>
</gene>
<dbReference type="PROSITE" id="PS50011">
    <property type="entry name" value="PROTEIN_KINASE_DOM"/>
    <property type="match status" value="1"/>
</dbReference>
<keyword evidence="3 11" id="KW-0723">Serine/threonine-protein kinase</keyword>
<organism evidence="13 14">
    <name type="scientific">Allacma fusca</name>
    <dbReference type="NCBI Taxonomy" id="39272"/>
    <lineage>
        <taxon>Eukaryota</taxon>
        <taxon>Metazoa</taxon>
        <taxon>Ecdysozoa</taxon>
        <taxon>Arthropoda</taxon>
        <taxon>Hexapoda</taxon>
        <taxon>Collembola</taxon>
        <taxon>Symphypleona</taxon>
        <taxon>Sminthuridae</taxon>
        <taxon>Allacma</taxon>
    </lineage>
</organism>
<dbReference type="PANTHER" id="PTHR48006">
    <property type="entry name" value="LEUCINE-RICH REPEAT-CONTAINING PROTEIN DDB_G0281931-RELATED"/>
    <property type="match status" value="1"/>
</dbReference>
<evidence type="ECO:0000256" key="2">
    <source>
        <dbReference type="ARBA" id="ARBA00012513"/>
    </source>
</evidence>
<evidence type="ECO:0000313" key="13">
    <source>
        <dbReference type="EMBL" id="CAG7718396.1"/>
    </source>
</evidence>
<dbReference type="Pfam" id="PF00069">
    <property type="entry name" value="Pkinase"/>
    <property type="match status" value="1"/>
</dbReference>
<dbReference type="InterPro" id="IPR008271">
    <property type="entry name" value="Ser/Thr_kinase_AS"/>
</dbReference>
<proteinExistence type="inferred from homology"/>
<reference evidence="13" key="1">
    <citation type="submission" date="2021-06" db="EMBL/GenBank/DDBJ databases">
        <authorList>
            <person name="Hodson N. C."/>
            <person name="Mongue J. A."/>
            <person name="Jaron S. K."/>
        </authorList>
    </citation>
    <scope>NUCLEOTIDE SEQUENCE</scope>
</reference>
<dbReference type="Pfam" id="PF14786">
    <property type="entry name" value="Death_2"/>
    <property type="match status" value="1"/>
</dbReference>
<accession>A0A8J2NMD0</accession>
<feature type="binding site" evidence="10">
    <location>
        <position position="221"/>
    </location>
    <ligand>
        <name>ATP</name>
        <dbReference type="ChEBI" id="CHEBI:30616"/>
    </ligand>
</feature>
<dbReference type="Proteomes" id="UP000708208">
    <property type="component" value="Unassembled WGS sequence"/>
</dbReference>
<dbReference type="GO" id="GO:0005524">
    <property type="term" value="F:ATP binding"/>
    <property type="evidence" value="ECO:0007669"/>
    <property type="project" value="UniProtKB-UniRule"/>
</dbReference>
<evidence type="ECO:0000256" key="5">
    <source>
        <dbReference type="ARBA" id="ARBA00022741"/>
    </source>
</evidence>
<dbReference type="InterPro" id="IPR017441">
    <property type="entry name" value="Protein_kinase_ATP_BS"/>
</dbReference>
<keyword evidence="4" id="KW-0808">Transferase</keyword>
<evidence type="ECO:0000256" key="8">
    <source>
        <dbReference type="ARBA" id="ARBA00047899"/>
    </source>
</evidence>
<dbReference type="GO" id="GO:0004674">
    <property type="term" value="F:protein serine/threonine kinase activity"/>
    <property type="evidence" value="ECO:0007669"/>
    <property type="project" value="UniProtKB-KW"/>
</dbReference>
<evidence type="ECO:0000256" key="9">
    <source>
        <dbReference type="ARBA" id="ARBA00048679"/>
    </source>
</evidence>
<name>A0A8J2NMD0_9HEXA</name>
<feature type="domain" description="Protein kinase" evidence="12">
    <location>
        <begin position="194"/>
        <end position="464"/>
    </location>
</feature>
<dbReference type="InterPro" id="IPR000719">
    <property type="entry name" value="Prot_kinase_dom"/>
</dbReference>
<dbReference type="InterPro" id="IPR051824">
    <property type="entry name" value="LRR_Rcpt-Like_S/T_Kinase"/>
</dbReference>
<dbReference type="PROSITE" id="PS00108">
    <property type="entry name" value="PROTEIN_KINASE_ST"/>
    <property type="match status" value="1"/>
</dbReference>
<comment type="catalytic activity">
    <reaction evidence="9">
        <text>L-seryl-[protein] + ATP = O-phospho-L-seryl-[protein] + ADP + H(+)</text>
        <dbReference type="Rhea" id="RHEA:17989"/>
        <dbReference type="Rhea" id="RHEA-COMP:9863"/>
        <dbReference type="Rhea" id="RHEA-COMP:11604"/>
        <dbReference type="ChEBI" id="CHEBI:15378"/>
        <dbReference type="ChEBI" id="CHEBI:29999"/>
        <dbReference type="ChEBI" id="CHEBI:30616"/>
        <dbReference type="ChEBI" id="CHEBI:83421"/>
        <dbReference type="ChEBI" id="CHEBI:456216"/>
        <dbReference type="EC" id="2.7.11.1"/>
    </reaction>
</comment>
<evidence type="ECO:0000256" key="10">
    <source>
        <dbReference type="PROSITE-ProRule" id="PRU10141"/>
    </source>
</evidence>
<keyword evidence="14" id="KW-1185">Reference proteome</keyword>
<evidence type="ECO:0000256" key="4">
    <source>
        <dbReference type="ARBA" id="ARBA00022679"/>
    </source>
</evidence>
<evidence type="ECO:0000313" key="14">
    <source>
        <dbReference type="Proteomes" id="UP000708208"/>
    </source>
</evidence>
<comment type="caution">
    <text evidence="13">The sequence shown here is derived from an EMBL/GenBank/DDBJ whole genome shotgun (WGS) entry which is preliminary data.</text>
</comment>